<protein>
    <submittedName>
        <fullName evidence="2">Unnamed protein product</fullName>
    </submittedName>
</protein>
<proteinExistence type="predicted"/>
<gene>
    <name evidence="2" type="ORF">Amon01_000892700</name>
</gene>
<sequence length="128" mass="13816">MISNDVAPGGGDTTAEEGDITGDKSTSKADDTQEEAVKDDDDNATVDLEKENETETSATKPTVIEPAPPAEKRKTKLGRPRKNKQLPVLSKGQHTLPFLKAAPAKKSKVNKIIEVTDNEDEDVEMKDA</sequence>
<feature type="compositionally biased region" description="Basic and acidic residues" evidence="1">
    <location>
        <begin position="21"/>
        <end position="31"/>
    </location>
</feature>
<evidence type="ECO:0000313" key="3">
    <source>
        <dbReference type="Proteomes" id="UP001165063"/>
    </source>
</evidence>
<dbReference type="Proteomes" id="UP001165063">
    <property type="component" value="Unassembled WGS sequence"/>
</dbReference>
<accession>A0A9W6SZC4</accession>
<dbReference type="AlphaFoldDB" id="A0A9W6SZC4"/>
<feature type="compositionally biased region" description="Basic residues" evidence="1">
    <location>
        <begin position="73"/>
        <end position="84"/>
    </location>
</feature>
<evidence type="ECO:0000256" key="1">
    <source>
        <dbReference type="SAM" id="MobiDB-lite"/>
    </source>
</evidence>
<comment type="caution">
    <text evidence="2">The sequence shown here is derived from an EMBL/GenBank/DDBJ whole genome shotgun (WGS) entry which is preliminary data.</text>
</comment>
<feature type="compositionally biased region" description="Acidic residues" evidence="1">
    <location>
        <begin position="32"/>
        <end position="46"/>
    </location>
</feature>
<evidence type="ECO:0000313" key="2">
    <source>
        <dbReference type="EMBL" id="GME67893.1"/>
    </source>
</evidence>
<reference evidence="2" key="1">
    <citation type="submission" date="2023-04" db="EMBL/GenBank/DDBJ databases">
        <title>Ambrosiozyma monospora NBRC 1965.</title>
        <authorList>
            <person name="Ichikawa N."/>
            <person name="Sato H."/>
            <person name="Tonouchi N."/>
        </authorList>
    </citation>
    <scope>NUCLEOTIDE SEQUENCE</scope>
    <source>
        <strain evidence="2">NBRC 1965</strain>
    </source>
</reference>
<keyword evidence="3" id="KW-1185">Reference proteome</keyword>
<feature type="region of interest" description="Disordered" evidence="1">
    <location>
        <begin position="1"/>
        <end position="107"/>
    </location>
</feature>
<dbReference type="EMBL" id="BSXU01009015">
    <property type="protein sequence ID" value="GME67893.1"/>
    <property type="molecule type" value="Genomic_DNA"/>
</dbReference>
<organism evidence="2 3">
    <name type="scientific">Ambrosiozyma monospora</name>
    <name type="common">Yeast</name>
    <name type="synonym">Endomycopsis monosporus</name>
    <dbReference type="NCBI Taxonomy" id="43982"/>
    <lineage>
        <taxon>Eukaryota</taxon>
        <taxon>Fungi</taxon>
        <taxon>Dikarya</taxon>
        <taxon>Ascomycota</taxon>
        <taxon>Saccharomycotina</taxon>
        <taxon>Pichiomycetes</taxon>
        <taxon>Pichiales</taxon>
        <taxon>Pichiaceae</taxon>
        <taxon>Ambrosiozyma</taxon>
    </lineage>
</organism>
<name>A0A9W6SZC4_AMBMO</name>